<dbReference type="GO" id="GO:0000160">
    <property type="term" value="P:phosphorelay signal transduction system"/>
    <property type="evidence" value="ECO:0007669"/>
    <property type="project" value="InterPro"/>
</dbReference>
<dbReference type="InterPro" id="IPR016032">
    <property type="entry name" value="Sig_transdc_resp-reg_C-effctor"/>
</dbReference>
<evidence type="ECO:0000256" key="5">
    <source>
        <dbReference type="PROSITE-ProRule" id="PRU00169"/>
    </source>
</evidence>
<keyword evidence="9" id="KW-1185">Reference proteome</keyword>
<dbReference type="GO" id="GO:0006355">
    <property type="term" value="P:regulation of DNA-templated transcription"/>
    <property type="evidence" value="ECO:0007669"/>
    <property type="project" value="InterPro"/>
</dbReference>
<accession>A0A4Y3KS58</accession>
<dbReference type="OrthoDB" id="9808843at2"/>
<sequence length="225" mass="23734">MSEPGGIAVLVVDDDRFVRAALRALLESAPEVAWAGEAENGAQAETVIVAERPDVVLMDIEMPLSDGITAIRRVRARMSQPPPMIVLSNHVADAHVLTALQAGAAGYLDKRAEPDQVVAAVLRAAAGEATLSPSVTRTMIEAVTAAGIMPRGDTSEWRGALTPREVEIAEAVAAGLSNQQIAVQLTMSLSTVKTNVSRILTKLGLVNRVQIALVVHGVTPREPSR</sequence>
<keyword evidence="2" id="KW-0805">Transcription regulation</keyword>
<dbReference type="CDD" id="cd06170">
    <property type="entry name" value="LuxR_C_like"/>
    <property type="match status" value="1"/>
</dbReference>
<evidence type="ECO:0000259" key="6">
    <source>
        <dbReference type="PROSITE" id="PS50043"/>
    </source>
</evidence>
<evidence type="ECO:0000256" key="4">
    <source>
        <dbReference type="ARBA" id="ARBA00023163"/>
    </source>
</evidence>
<organism evidence="8 9">
    <name type="scientific">Cellulomonas gelida</name>
    <dbReference type="NCBI Taxonomy" id="1712"/>
    <lineage>
        <taxon>Bacteria</taxon>
        <taxon>Bacillati</taxon>
        <taxon>Actinomycetota</taxon>
        <taxon>Actinomycetes</taxon>
        <taxon>Micrococcales</taxon>
        <taxon>Cellulomonadaceae</taxon>
        <taxon>Cellulomonas</taxon>
    </lineage>
</organism>
<dbReference type="SUPFAM" id="SSF52172">
    <property type="entry name" value="CheY-like"/>
    <property type="match status" value="1"/>
</dbReference>
<feature type="modified residue" description="4-aspartylphosphate" evidence="5">
    <location>
        <position position="59"/>
    </location>
</feature>
<dbReference type="GO" id="GO:0003677">
    <property type="term" value="F:DNA binding"/>
    <property type="evidence" value="ECO:0007669"/>
    <property type="project" value="UniProtKB-KW"/>
</dbReference>
<evidence type="ECO:0000256" key="2">
    <source>
        <dbReference type="ARBA" id="ARBA00023015"/>
    </source>
</evidence>
<keyword evidence="3 8" id="KW-0238">DNA-binding</keyword>
<dbReference type="AlphaFoldDB" id="A0A4Y3KS58"/>
<dbReference type="PANTHER" id="PTHR43214:SF24">
    <property type="entry name" value="TRANSCRIPTIONAL REGULATORY PROTEIN NARL-RELATED"/>
    <property type="match status" value="1"/>
</dbReference>
<feature type="domain" description="HTH luxR-type" evidence="6">
    <location>
        <begin position="154"/>
        <end position="219"/>
    </location>
</feature>
<dbReference type="CDD" id="cd17535">
    <property type="entry name" value="REC_NarL-like"/>
    <property type="match status" value="1"/>
</dbReference>
<proteinExistence type="predicted"/>
<dbReference type="Proteomes" id="UP000320461">
    <property type="component" value="Unassembled WGS sequence"/>
</dbReference>
<dbReference type="InterPro" id="IPR039420">
    <property type="entry name" value="WalR-like"/>
</dbReference>
<dbReference type="SMART" id="SM00448">
    <property type="entry name" value="REC"/>
    <property type="match status" value="1"/>
</dbReference>
<dbReference type="InterPro" id="IPR001789">
    <property type="entry name" value="Sig_transdc_resp-reg_receiver"/>
</dbReference>
<dbReference type="SMART" id="SM00421">
    <property type="entry name" value="HTH_LUXR"/>
    <property type="match status" value="1"/>
</dbReference>
<dbReference type="EMBL" id="BJLQ01000044">
    <property type="protein sequence ID" value="GEA85708.1"/>
    <property type="molecule type" value="Genomic_DNA"/>
</dbReference>
<evidence type="ECO:0000256" key="3">
    <source>
        <dbReference type="ARBA" id="ARBA00023125"/>
    </source>
</evidence>
<dbReference type="SUPFAM" id="SSF46894">
    <property type="entry name" value="C-terminal effector domain of the bipartite response regulators"/>
    <property type="match status" value="1"/>
</dbReference>
<keyword evidence="4" id="KW-0804">Transcription</keyword>
<dbReference type="Pfam" id="PF00196">
    <property type="entry name" value="GerE"/>
    <property type="match status" value="1"/>
</dbReference>
<reference evidence="8 9" key="1">
    <citation type="submission" date="2019-06" db="EMBL/GenBank/DDBJ databases">
        <title>Whole genome shotgun sequence of Cellulomonas gelida NBRC 3748.</title>
        <authorList>
            <person name="Hosoyama A."/>
            <person name="Uohara A."/>
            <person name="Ohji S."/>
            <person name="Ichikawa N."/>
        </authorList>
    </citation>
    <scope>NUCLEOTIDE SEQUENCE [LARGE SCALE GENOMIC DNA]</scope>
    <source>
        <strain evidence="8 9">NBRC 3748</strain>
    </source>
</reference>
<dbReference type="PROSITE" id="PS50043">
    <property type="entry name" value="HTH_LUXR_2"/>
    <property type="match status" value="1"/>
</dbReference>
<evidence type="ECO:0000313" key="9">
    <source>
        <dbReference type="Proteomes" id="UP000320461"/>
    </source>
</evidence>
<dbReference type="InterPro" id="IPR011006">
    <property type="entry name" value="CheY-like_superfamily"/>
</dbReference>
<dbReference type="PRINTS" id="PR00038">
    <property type="entry name" value="HTHLUXR"/>
</dbReference>
<keyword evidence="1 5" id="KW-0597">Phosphoprotein</keyword>
<dbReference type="PANTHER" id="PTHR43214">
    <property type="entry name" value="TWO-COMPONENT RESPONSE REGULATOR"/>
    <property type="match status" value="1"/>
</dbReference>
<dbReference type="Gene3D" id="3.40.50.2300">
    <property type="match status" value="1"/>
</dbReference>
<dbReference type="PROSITE" id="PS50110">
    <property type="entry name" value="RESPONSE_REGULATORY"/>
    <property type="match status" value="1"/>
</dbReference>
<dbReference type="PROSITE" id="PS00622">
    <property type="entry name" value="HTH_LUXR_1"/>
    <property type="match status" value="1"/>
</dbReference>
<gene>
    <name evidence="8" type="ORF">CGE01nite_29590</name>
</gene>
<dbReference type="Pfam" id="PF00072">
    <property type="entry name" value="Response_reg"/>
    <property type="match status" value="1"/>
</dbReference>
<comment type="caution">
    <text evidence="8">The sequence shown here is derived from an EMBL/GenBank/DDBJ whole genome shotgun (WGS) entry which is preliminary data.</text>
</comment>
<protein>
    <submittedName>
        <fullName evidence="8">DNA-binding response regulator</fullName>
    </submittedName>
</protein>
<name>A0A4Y3KS58_9CELL</name>
<dbReference type="InterPro" id="IPR000792">
    <property type="entry name" value="Tscrpt_reg_LuxR_C"/>
</dbReference>
<evidence type="ECO:0000259" key="7">
    <source>
        <dbReference type="PROSITE" id="PS50110"/>
    </source>
</evidence>
<dbReference type="InterPro" id="IPR058245">
    <property type="entry name" value="NreC/VraR/RcsB-like_REC"/>
</dbReference>
<evidence type="ECO:0000313" key="8">
    <source>
        <dbReference type="EMBL" id="GEA85708.1"/>
    </source>
</evidence>
<dbReference type="RefSeq" id="WP_048342634.1">
    <property type="nucleotide sequence ID" value="NZ_BJLQ01000044.1"/>
</dbReference>
<feature type="domain" description="Response regulatory" evidence="7">
    <location>
        <begin position="8"/>
        <end position="125"/>
    </location>
</feature>
<evidence type="ECO:0000256" key="1">
    <source>
        <dbReference type="ARBA" id="ARBA00022553"/>
    </source>
</evidence>